<evidence type="ECO:0000313" key="1">
    <source>
        <dbReference type="EMBL" id="CEP14913.1"/>
    </source>
</evidence>
<accession>A0A0B7NIY1</accession>
<proteinExistence type="predicted"/>
<keyword evidence="2" id="KW-1185">Reference proteome</keyword>
<reference evidence="1 2" key="1">
    <citation type="submission" date="2014-09" db="EMBL/GenBank/DDBJ databases">
        <authorList>
            <person name="Ellenberger Sabrina"/>
        </authorList>
    </citation>
    <scope>NUCLEOTIDE SEQUENCE [LARGE SCALE GENOMIC DNA]</scope>
    <source>
        <strain evidence="1 2">CBS 412.66</strain>
    </source>
</reference>
<sequence>MSQTSTAIDSLILFEVAGKMHSAWQETSGYKSREKKTTDNRWIAKKIGINPDTCDSWEEKVKEVIHKEERPINEANVSKYDVVDIQNTAFNDLPSDWQKENLESAENVIRSVLSFGKEFDFTKDIDPESDKDADIEALANMVHEAWMSRNKKEEWNMDQHKPYADLTDLDKFKDRNPICVASKALAEKQIPNTSALKAVLYWLQILRALF</sequence>
<dbReference type="OrthoDB" id="9995396at2759"/>
<dbReference type="Proteomes" id="UP000054107">
    <property type="component" value="Unassembled WGS sequence"/>
</dbReference>
<evidence type="ECO:0000313" key="2">
    <source>
        <dbReference type="Proteomes" id="UP000054107"/>
    </source>
</evidence>
<gene>
    <name evidence="1" type="primary">PARPA_09103.1 scaffold 35524</name>
</gene>
<organism evidence="1 2">
    <name type="scientific">Parasitella parasitica</name>
    <dbReference type="NCBI Taxonomy" id="35722"/>
    <lineage>
        <taxon>Eukaryota</taxon>
        <taxon>Fungi</taxon>
        <taxon>Fungi incertae sedis</taxon>
        <taxon>Mucoromycota</taxon>
        <taxon>Mucoromycotina</taxon>
        <taxon>Mucoromycetes</taxon>
        <taxon>Mucorales</taxon>
        <taxon>Mucorineae</taxon>
        <taxon>Mucoraceae</taxon>
        <taxon>Parasitella</taxon>
    </lineage>
</organism>
<protein>
    <submittedName>
        <fullName evidence="1">Uncharacterized protein</fullName>
    </submittedName>
</protein>
<name>A0A0B7NIY1_9FUNG</name>
<dbReference type="EMBL" id="LN731777">
    <property type="protein sequence ID" value="CEP14913.1"/>
    <property type="molecule type" value="Genomic_DNA"/>
</dbReference>
<dbReference type="AlphaFoldDB" id="A0A0B7NIY1"/>